<feature type="domain" description="O-antigen ligase-related" evidence="6">
    <location>
        <begin position="214"/>
        <end position="360"/>
    </location>
</feature>
<feature type="transmembrane region" description="Helical" evidence="5">
    <location>
        <begin position="348"/>
        <end position="369"/>
    </location>
</feature>
<dbReference type="KEGG" id="pnd:Pla175_34040"/>
<feature type="transmembrane region" description="Helical" evidence="5">
    <location>
        <begin position="12"/>
        <end position="29"/>
    </location>
</feature>
<keyword evidence="3 5" id="KW-1133">Transmembrane helix</keyword>
<dbReference type="PANTHER" id="PTHR37422:SF17">
    <property type="entry name" value="O-ANTIGEN LIGASE"/>
    <property type="match status" value="1"/>
</dbReference>
<evidence type="ECO:0000313" key="8">
    <source>
        <dbReference type="Proteomes" id="UP000317429"/>
    </source>
</evidence>
<evidence type="ECO:0000256" key="5">
    <source>
        <dbReference type="SAM" id="Phobius"/>
    </source>
</evidence>
<protein>
    <submittedName>
        <fullName evidence="7">O-Antigen ligase</fullName>
    </submittedName>
</protein>
<keyword evidence="7" id="KW-0436">Ligase</keyword>
<feature type="transmembrane region" description="Helical" evidence="5">
    <location>
        <begin position="405"/>
        <end position="422"/>
    </location>
</feature>
<dbReference type="RefSeq" id="WP_145287656.1">
    <property type="nucleotide sequence ID" value="NZ_CP036291.1"/>
</dbReference>
<dbReference type="OrthoDB" id="4391260at2"/>
<feature type="transmembrane region" description="Helical" evidence="5">
    <location>
        <begin position="185"/>
        <end position="201"/>
    </location>
</feature>
<feature type="transmembrane region" description="Helical" evidence="5">
    <location>
        <begin position="208"/>
        <end position="224"/>
    </location>
</feature>
<keyword evidence="4 5" id="KW-0472">Membrane</keyword>
<evidence type="ECO:0000256" key="2">
    <source>
        <dbReference type="ARBA" id="ARBA00022692"/>
    </source>
</evidence>
<proteinExistence type="predicted"/>
<dbReference type="AlphaFoldDB" id="A0A518DEU6"/>
<evidence type="ECO:0000256" key="3">
    <source>
        <dbReference type="ARBA" id="ARBA00022989"/>
    </source>
</evidence>
<name>A0A518DEU6_9BACT</name>
<dbReference type="InterPro" id="IPR007016">
    <property type="entry name" value="O-antigen_ligase-rel_domated"/>
</dbReference>
<evidence type="ECO:0000256" key="1">
    <source>
        <dbReference type="ARBA" id="ARBA00004141"/>
    </source>
</evidence>
<dbReference type="EMBL" id="CP036291">
    <property type="protein sequence ID" value="QDU90005.1"/>
    <property type="molecule type" value="Genomic_DNA"/>
</dbReference>
<evidence type="ECO:0000259" key="6">
    <source>
        <dbReference type="Pfam" id="PF04932"/>
    </source>
</evidence>
<feature type="transmembrane region" description="Helical" evidence="5">
    <location>
        <begin position="252"/>
        <end position="271"/>
    </location>
</feature>
<comment type="subcellular location">
    <subcellularLocation>
        <location evidence="1">Membrane</location>
        <topology evidence="1">Multi-pass membrane protein</topology>
    </subcellularLocation>
</comment>
<accession>A0A518DEU6</accession>
<sequence>MNAASTNPPLLTGWGLLAVLCIGSGFWFVDHSWDRAIRYAGVDELEYGTENDTADRLDDVNAESTLARVALAAVGGLLLLTQSGARLSLRDPLLVTLGLLGTFLVASYFWSENPGYTFFKLAVLAVFVLAAAGLSYRLPLGELATALVVVCLGYILLGVLVEVALGVFRPYGAYRFIGTSHPNTEAIFGGIVCLGAPVVASRSSNKPLVFWSLVAVGLACVWLTKSRTSLGALVLAFAAMQSLGLRRGSRMMVASILAFAVGFGCIAYSMLDSHSTERIETALAMGRTEELGSLTGRLPLWEELLDHVAKAPILGYGYLAFWDAERVEELSDLFSWEIPHGHNMYIDILLDGGTVGLALVVLLFAVGLVVTATRFLQTHDYASAFSFGVLLFCIANGFAESLFKLPGMGCFVVACLLLGHVWRREASEAPAAEPATRRPAYAGTTRRVMA</sequence>
<evidence type="ECO:0000256" key="4">
    <source>
        <dbReference type="ARBA" id="ARBA00023136"/>
    </source>
</evidence>
<organism evidence="7 8">
    <name type="scientific">Pirellulimonas nuda</name>
    <dbReference type="NCBI Taxonomy" id="2528009"/>
    <lineage>
        <taxon>Bacteria</taxon>
        <taxon>Pseudomonadati</taxon>
        <taxon>Planctomycetota</taxon>
        <taxon>Planctomycetia</taxon>
        <taxon>Pirellulales</taxon>
        <taxon>Lacipirellulaceae</taxon>
        <taxon>Pirellulimonas</taxon>
    </lineage>
</organism>
<dbReference type="PANTHER" id="PTHR37422">
    <property type="entry name" value="TEICHURONIC ACID BIOSYNTHESIS PROTEIN TUAE"/>
    <property type="match status" value="1"/>
</dbReference>
<dbReference type="GO" id="GO:0016874">
    <property type="term" value="F:ligase activity"/>
    <property type="evidence" value="ECO:0007669"/>
    <property type="project" value="UniProtKB-KW"/>
</dbReference>
<feature type="transmembrane region" description="Helical" evidence="5">
    <location>
        <begin position="93"/>
        <end position="110"/>
    </location>
</feature>
<feature type="transmembrane region" description="Helical" evidence="5">
    <location>
        <begin position="116"/>
        <end position="136"/>
    </location>
</feature>
<dbReference type="InterPro" id="IPR051533">
    <property type="entry name" value="WaaL-like"/>
</dbReference>
<keyword evidence="2 5" id="KW-0812">Transmembrane</keyword>
<dbReference type="Proteomes" id="UP000317429">
    <property type="component" value="Chromosome"/>
</dbReference>
<feature type="transmembrane region" description="Helical" evidence="5">
    <location>
        <begin position="143"/>
        <end position="165"/>
    </location>
</feature>
<feature type="transmembrane region" description="Helical" evidence="5">
    <location>
        <begin position="230"/>
        <end position="245"/>
    </location>
</feature>
<dbReference type="Pfam" id="PF04932">
    <property type="entry name" value="Wzy_C"/>
    <property type="match status" value="1"/>
</dbReference>
<gene>
    <name evidence="7" type="ORF">Pla175_34040</name>
</gene>
<evidence type="ECO:0000313" key="7">
    <source>
        <dbReference type="EMBL" id="QDU90005.1"/>
    </source>
</evidence>
<keyword evidence="8" id="KW-1185">Reference proteome</keyword>
<dbReference type="GO" id="GO:0016020">
    <property type="term" value="C:membrane"/>
    <property type="evidence" value="ECO:0007669"/>
    <property type="project" value="UniProtKB-SubCell"/>
</dbReference>
<feature type="transmembrane region" description="Helical" evidence="5">
    <location>
        <begin position="381"/>
        <end position="399"/>
    </location>
</feature>
<reference evidence="7 8" key="1">
    <citation type="submission" date="2019-02" db="EMBL/GenBank/DDBJ databases">
        <title>Deep-cultivation of Planctomycetes and their phenomic and genomic characterization uncovers novel biology.</title>
        <authorList>
            <person name="Wiegand S."/>
            <person name="Jogler M."/>
            <person name="Boedeker C."/>
            <person name="Pinto D."/>
            <person name="Vollmers J."/>
            <person name="Rivas-Marin E."/>
            <person name="Kohn T."/>
            <person name="Peeters S.H."/>
            <person name="Heuer A."/>
            <person name="Rast P."/>
            <person name="Oberbeckmann S."/>
            <person name="Bunk B."/>
            <person name="Jeske O."/>
            <person name="Meyerdierks A."/>
            <person name="Storesund J.E."/>
            <person name="Kallscheuer N."/>
            <person name="Luecker S."/>
            <person name="Lage O.M."/>
            <person name="Pohl T."/>
            <person name="Merkel B.J."/>
            <person name="Hornburger P."/>
            <person name="Mueller R.-W."/>
            <person name="Bruemmer F."/>
            <person name="Labrenz M."/>
            <person name="Spormann A.M."/>
            <person name="Op den Camp H."/>
            <person name="Overmann J."/>
            <person name="Amann R."/>
            <person name="Jetten M.S.M."/>
            <person name="Mascher T."/>
            <person name="Medema M.H."/>
            <person name="Devos D.P."/>
            <person name="Kaster A.-K."/>
            <person name="Ovreas L."/>
            <person name="Rohde M."/>
            <person name="Galperin M.Y."/>
            <person name="Jogler C."/>
        </authorList>
    </citation>
    <scope>NUCLEOTIDE SEQUENCE [LARGE SCALE GENOMIC DNA]</scope>
    <source>
        <strain evidence="7 8">Pla175</strain>
    </source>
</reference>